<keyword evidence="4" id="KW-0347">Helicase</keyword>
<sequence>MVLRRCRSLGVTSLTVPAFADLVVTLAADPRVRGRQFEHICRWYLMNDPQYRTALRQVWLWDDWPGRWSADAGIDLVAEDQAGRLWAIQAKAYDPQYAVTKADVDTFLSESSRAVFSYRLLVATTDKLSPNGRRTIDAQEKPVGIVGLSDLLTADVNWPANPGRLRPSPPPKPAEPHGYQCEAIDAVVTGFDTGGRGQLIMACGTGKTLTAQFIAQELDAQRTLVLVPSLSLLKQTMRVWQTQGRRGVEALPVCSDETVSRNEDIPVEHVSELGLPVTTDPAEIAAFLRKRSGPRVVFCTYQSSPRIADAFSLGRVPAFDLIIADEAHRCAGPQSSDFSAVLDGDRIRAHRRLFMTATPRYFTGRVIKAAGEEDLEVASMDDETKFGPLFHRLGFSEAIRRNLLTDYQVAIVGVDDATYRAYADNGTLVTRDGEEITDARSLAGQIGLAKAMRKYDLRRVISFHSRVARAQGFATEMPDVIGWMPARQRPAGGLWSRYASGAMTAGERHVLLQRLRSLDDGERGLLANARCLAEGVDVPTLDGVAFIDPRRSEVDIVQAVGRAIRKADDKTVGTIVIPVFIDTEADPEAALDDSVFEPVWDVIKALRAHDDDLAEQIDTLRREMGRRGGGVPKLPDKIHLDVPVHVGAAFVDAFDTRLVEQTSGPWEFWFGLLQRYVDEHGTALVLQAYVTDDGDRLGTWVTTQRLQRSKGRLSEKRQDLLDALPGWSWDPKADLWEEGFRHLREYVAVHGTAGIRDDHVCDDGYRLGKWVGKQRTKWTTLPADRKQLLEELPGWTFDARAALWETSLTALARYAAENGHANPPRGLLVDGIDVESWIRRQRRTWDQLTEERRQRLEALPGWTLNIRDDKWDTGYRHLVECVESTGSAQVLQSYVADDGYRLGKWVSVQRRIWDKLSEDRRQRLALLPGWTLDARGDWWEDWFRRLEEYVAEHGDARVPQQYVSPDGTKLGAWVANQKSTWASMRDDRRRRLEQLPGWTLDSRTAFWEDGFHHLSEYTKEHGSAQPPSNYIRDGFKLGTWVNTQRQNWATLDNDRRRRLEQLPGWTLNIKVTQWEEGFEHLTAYVDENGTALVPADYMFHGFKLGQWVAVQRSGWDSLHADRKERLATLPGWAVSVRDAWWEGGYAQLQQYADENGHTCPPQSYASASGFRLGSWVATQRQSYSKGQLSEERRKRLVTLPGWEWKPRSGPRNQSRDR</sequence>
<dbReference type="InterPro" id="IPR011856">
    <property type="entry name" value="tRNA_endonuc-like_dom_sf"/>
</dbReference>
<feature type="chain" id="PRO_5019789437" evidence="1">
    <location>
        <begin position="21"/>
        <end position="1217"/>
    </location>
</feature>
<dbReference type="SUPFAM" id="SSF52980">
    <property type="entry name" value="Restriction endonuclease-like"/>
    <property type="match status" value="1"/>
</dbReference>
<dbReference type="EMBL" id="UPHU01000001">
    <property type="protein sequence ID" value="VBA48749.1"/>
    <property type="molecule type" value="Genomic_DNA"/>
</dbReference>
<dbReference type="InterPro" id="IPR014001">
    <property type="entry name" value="Helicase_ATP-bd"/>
</dbReference>
<dbReference type="CDD" id="cd18785">
    <property type="entry name" value="SF2_C"/>
    <property type="match status" value="1"/>
</dbReference>
<dbReference type="InterPro" id="IPR039442">
    <property type="entry name" value="Mrr-like_dom"/>
</dbReference>
<gene>
    <name evidence="4" type="primary">radD_1</name>
    <name evidence="4" type="ORF">LAUMK142_01545</name>
</gene>
<dbReference type="GO" id="GO:0016787">
    <property type="term" value="F:hydrolase activity"/>
    <property type="evidence" value="ECO:0007669"/>
    <property type="project" value="UniProtKB-KW"/>
</dbReference>
<keyword evidence="1" id="KW-0732">Signal</keyword>
<evidence type="ECO:0000259" key="2">
    <source>
        <dbReference type="PROSITE" id="PS51192"/>
    </source>
</evidence>
<dbReference type="InterPro" id="IPR011335">
    <property type="entry name" value="Restrct_endonuc-II-like"/>
</dbReference>
<protein>
    <submittedName>
        <fullName evidence="4">DNA repair helicase RadD</fullName>
        <ecNumber evidence="4">3.6.4.12</ecNumber>
    </submittedName>
</protein>
<dbReference type="SUPFAM" id="SSF52540">
    <property type="entry name" value="P-loop containing nucleoside triphosphate hydrolases"/>
    <property type="match status" value="1"/>
</dbReference>
<dbReference type="SMART" id="SM00487">
    <property type="entry name" value="DEXDc"/>
    <property type="match status" value="1"/>
</dbReference>
<evidence type="ECO:0000256" key="1">
    <source>
        <dbReference type="SAM" id="SignalP"/>
    </source>
</evidence>
<dbReference type="InterPro" id="IPR006935">
    <property type="entry name" value="Helicase/UvrB_N"/>
</dbReference>
<dbReference type="PROSITE" id="PS51192">
    <property type="entry name" value="HELICASE_ATP_BIND_1"/>
    <property type="match status" value="1"/>
</dbReference>
<keyword evidence="4" id="KW-0067">ATP-binding</keyword>
<name>A0A498QR07_9MYCO</name>
<dbReference type="Gene3D" id="3.40.50.300">
    <property type="entry name" value="P-loop containing nucleotide triphosphate hydrolases"/>
    <property type="match status" value="2"/>
</dbReference>
<dbReference type="Pfam" id="PF13156">
    <property type="entry name" value="Mrr_cat_2"/>
    <property type="match status" value="1"/>
</dbReference>
<dbReference type="EC" id="3.6.4.12" evidence="4"/>
<dbReference type="InterPro" id="IPR001650">
    <property type="entry name" value="Helicase_C-like"/>
</dbReference>
<dbReference type="GO" id="GO:0003677">
    <property type="term" value="F:DNA binding"/>
    <property type="evidence" value="ECO:0007669"/>
    <property type="project" value="InterPro"/>
</dbReference>
<dbReference type="CDD" id="cd22333">
    <property type="entry name" value="LlaBIII_nuclease-like"/>
    <property type="match status" value="1"/>
</dbReference>
<organism evidence="4 5">
    <name type="scientific">Mycobacterium pseudokansasii</name>
    <dbReference type="NCBI Taxonomy" id="2341080"/>
    <lineage>
        <taxon>Bacteria</taxon>
        <taxon>Bacillati</taxon>
        <taxon>Actinomycetota</taxon>
        <taxon>Actinomycetes</taxon>
        <taxon>Mycobacteriales</taxon>
        <taxon>Mycobacteriaceae</taxon>
        <taxon>Mycobacterium</taxon>
    </lineage>
</organism>
<accession>A0A498QR07</accession>
<keyword evidence="4" id="KW-0378">Hydrolase</keyword>
<evidence type="ECO:0000313" key="5">
    <source>
        <dbReference type="Proteomes" id="UP000268285"/>
    </source>
</evidence>
<evidence type="ECO:0000259" key="3">
    <source>
        <dbReference type="PROSITE" id="PS51194"/>
    </source>
</evidence>
<dbReference type="Pfam" id="PF04851">
    <property type="entry name" value="ResIII"/>
    <property type="match status" value="1"/>
</dbReference>
<dbReference type="AlphaFoldDB" id="A0A498QR07"/>
<dbReference type="GO" id="GO:0005524">
    <property type="term" value="F:ATP binding"/>
    <property type="evidence" value="ECO:0007669"/>
    <property type="project" value="InterPro"/>
</dbReference>
<dbReference type="Gene3D" id="3.40.1350.10">
    <property type="match status" value="1"/>
</dbReference>
<keyword evidence="5" id="KW-1185">Reference proteome</keyword>
<dbReference type="InterPro" id="IPR005114">
    <property type="entry name" value="Helicase_assoc"/>
</dbReference>
<dbReference type="GO" id="GO:0003678">
    <property type="term" value="F:DNA helicase activity"/>
    <property type="evidence" value="ECO:0007669"/>
    <property type="project" value="UniProtKB-EC"/>
</dbReference>
<feature type="domain" description="Helicase C-terminal" evidence="3">
    <location>
        <begin position="447"/>
        <end position="621"/>
    </location>
</feature>
<keyword evidence="4" id="KW-0547">Nucleotide-binding</keyword>
<dbReference type="PROSITE" id="PS51194">
    <property type="entry name" value="HELICASE_CTER"/>
    <property type="match status" value="1"/>
</dbReference>
<reference evidence="4 5" key="1">
    <citation type="submission" date="2018-09" db="EMBL/GenBank/DDBJ databases">
        <authorList>
            <person name="Tagini F."/>
        </authorList>
    </citation>
    <scope>NUCLEOTIDE SEQUENCE [LARGE SCALE GENOMIC DNA]</scope>
    <source>
        <strain evidence="4 5">MK142</strain>
    </source>
</reference>
<dbReference type="Gene3D" id="6.10.140.530">
    <property type="match status" value="8"/>
</dbReference>
<feature type="domain" description="Helicase ATP-binding" evidence="2">
    <location>
        <begin position="188"/>
        <end position="377"/>
    </location>
</feature>
<evidence type="ECO:0000313" key="4">
    <source>
        <dbReference type="EMBL" id="VBA48749.1"/>
    </source>
</evidence>
<dbReference type="PANTHER" id="PTHR33418:SF1">
    <property type="entry name" value="HELICASE-ASSOCIATED DOMAIN-CONTAINING PROTEIN"/>
    <property type="match status" value="1"/>
</dbReference>
<dbReference type="Proteomes" id="UP000268285">
    <property type="component" value="Unassembled WGS sequence"/>
</dbReference>
<dbReference type="SMART" id="SM00490">
    <property type="entry name" value="HELICc"/>
    <property type="match status" value="1"/>
</dbReference>
<dbReference type="Pfam" id="PF03457">
    <property type="entry name" value="HA"/>
    <property type="match status" value="8"/>
</dbReference>
<feature type="signal peptide" evidence="1">
    <location>
        <begin position="1"/>
        <end position="20"/>
    </location>
</feature>
<dbReference type="OrthoDB" id="9776021at2"/>
<proteinExistence type="predicted"/>
<dbReference type="InterPro" id="IPR027417">
    <property type="entry name" value="P-loop_NTPase"/>
</dbReference>
<dbReference type="PANTHER" id="PTHR33418">
    <property type="entry name" value="HELICASE-ASSOCIATED"/>
    <property type="match status" value="1"/>
</dbReference>
<dbReference type="Pfam" id="PF00271">
    <property type="entry name" value="Helicase_C"/>
    <property type="match status" value="1"/>
</dbReference>